<name>A0A4Q2DFX1_9AGAR</name>
<feature type="domain" description="Enoyl reductase (ER)" evidence="1">
    <location>
        <begin position="17"/>
        <end position="317"/>
    </location>
</feature>
<dbReference type="EMBL" id="SDEE01000296">
    <property type="protein sequence ID" value="RXW18012.1"/>
    <property type="molecule type" value="Genomic_DNA"/>
</dbReference>
<dbReference type="STRING" id="2316362.A0A4Q2DFX1"/>
<dbReference type="Pfam" id="PF00107">
    <property type="entry name" value="ADH_zinc_N"/>
    <property type="match status" value="1"/>
</dbReference>
<gene>
    <name evidence="2" type="ORF">EST38_g7842</name>
</gene>
<dbReference type="InterPro" id="IPR011032">
    <property type="entry name" value="GroES-like_sf"/>
</dbReference>
<reference evidence="2 3" key="1">
    <citation type="submission" date="2019-01" db="EMBL/GenBank/DDBJ databases">
        <title>Draft genome sequence of Psathyrella aberdarensis IHI B618.</title>
        <authorList>
            <person name="Buettner E."/>
            <person name="Kellner H."/>
        </authorList>
    </citation>
    <scope>NUCLEOTIDE SEQUENCE [LARGE SCALE GENOMIC DNA]</scope>
    <source>
        <strain evidence="2 3">IHI B618</strain>
    </source>
</reference>
<dbReference type="PANTHER" id="PTHR45033">
    <property type="match status" value="1"/>
</dbReference>
<dbReference type="CDD" id="cd08276">
    <property type="entry name" value="MDR7"/>
    <property type="match status" value="1"/>
</dbReference>
<evidence type="ECO:0000313" key="2">
    <source>
        <dbReference type="EMBL" id="RXW18012.1"/>
    </source>
</evidence>
<organism evidence="2 3">
    <name type="scientific">Candolleomyces aberdarensis</name>
    <dbReference type="NCBI Taxonomy" id="2316362"/>
    <lineage>
        <taxon>Eukaryota</taxon>
        <taxon>Fungi</taxon>
        <taxon>Dikarya</taxon>
        <taxon>Basidiomycota</taxon>
        <taxon>Agaricomycotina</taxon>
        <taxon>Agaricomycetes</taxon>
        <taxon>Agaricomycetidae</taxon>
        <taxon>Agaricales</taxon>
        <taxon>Agaricineae</taxon>
        <taxon>Psathyrellaceae</taxon>
        <taxon>Candolleomyces</taxon>
    </lineage>
</organism>
<sequence length="352" mass="37900">MSILPETTREYVLTKVGAYRNLEIRESPVPKLGASDVLVKVHAVSLQYRDLAISIGAYNVGKNENIVPCSDMAGEVIAVGDDVKEWNQGDRVCSNFSTGHLHGDPDEASVATSLGGQSPGVLTQYRTFPADALVRFPSHLSYVQASTLPFGLQLAVASGATVIATSSSDEKLEIAAKLGAKHLINYRTTPDWDKEIKRITNGLGVDHVLEVGGAGTLPRSLSAVRMGGSVPLIGFISKARRIFDTAESNLILPIITKSVDVRGVYIGSVAQFRDMNRLIEANPDKVVPVIDKVFPFENAASAYAHLESQKHVGKVVIELSKGISDTNTKHTAVLIQYIDGARRALRAYVTPP</sequence>
<evidence type="ECO:0000259" key="1">
    <source>
        <dbReference type="SMART" id="SM00829"/>
    </source>
</evidence>
<accession>A0A4Q2DFX1</accession>
<dbReference type="InterPro" id="IPR036291">
    <property type="entry name" value="NAD(P)-bd_dom_sf"/>
</dbReference>
<dbReference type="SUPFAM" id="SSF50129">
    <property type="entry name" value="GroES-like"/>
    <property type="match status" value="1"/>
</dbReference>
<dbReference type="Gene3D" id="3.40.50.720">
    <property type="entry name" value="NAD(P)-binding Rossmann-like Domain"/>
    <property type="match status" value="1"/>
</dbReference>
<dbReference type="InterPro" id="IPR052711">
    <property type="entry name" value="Zinc_ADH-like"/>
</dbReference>
<dbReference type="Proteomes" id="UP000290288">
    <property type="component" value="Unassembled WGS sequence"/>
</dbReference>
<dbReference type="Pfam" id="PF08240">
    <property type="entry name" value="ADH_N"/>
    <property type="match status" value="1"/>
</dbReference>
<dbReference type="Gene3D" id="3.90.180.10">
    <property type="entry name" value="Medium-chain alcohol dehydrogenases, catalytic domain"/>
    <property type="match status" value="2"/>
</dbReference>
<dbReference type="SMART" id="SM00829">
    <property type="entry name" value="PKS_ER"/>
    <property type="match status" value="1"/>
</dbReference>
<comment type="caution">
    <text evidence="2">The sequence shown here is derived from an EMBL/GenBank/DDBJ whole genome shotgun (WGS) entry which is preliminary data.</text>
</comment>
<dbReference type="SUPFAM" id="SSF51735">
    <property type="entry name" value="NAD(P)-binding Rossmann-fold domains"/>
    <property type="match status" value="1"/>
</dbReference>
<dbReference type="PANTHER" id="PTHR45033:SF2">
    <property type="entry name" value="ZINC-TYPE ALCOHOL DEHYDROGENASE-LIKE PROTEIN C1773.06C"/>
    <property type="match status" value="1"/>
</dbReference>
<protein>
    <recommendedName>
        <fullName evidence="1">Enoyl reductase (ER) domain-containing protein</fullName>
    </recommendedName>
</protein>
<evidence type="ECO:0000313" key="3">
    <source>
        <dbReference type="Proteomes" id="UP000290288"/>
    </source>
</evidence>
<dbReference type="InterPro" id="IPR013149">
    <property type="entry name" value="ADH-like_C"/>
</dbReference>
<dbReference type="AlphaFoldDB" id="A0A4Q2DFX1"/>
<keyword evidence="3" id="KW-1185">Reference proteome</keyword>
<proteinExistence type="predicted"/>
<dbReference type="OrthoDB" id="9930022at2759"/>
<dbReference type="InterPro" id="IPR013154">
    <property type="entry name" value="ADH-like_N"/>
</dbReference>
<dbReference type="InterPro" id="IPR020843">
    <property type="entry name" value="ER"/>
</dbReference>
<dbReference type="GO" id="GO:0016491">
    <property type="term" value="F:oxidoreductase activity"/>
    <property type="evidence" value="ECO:0007669"/>
    <property type="project" value="InterPro"/>
</dbReference>